<dbReference type="Proteomes" id="UP000838756">
    <property type="component" value="Unassembled WGS sequence"/>
</dbReference>
<reference evidence="1" key="1">
    <citation type="submission" date="2022-03" db="EMBL/GenBank/DDBJ databases">
        <authorList>
            <person name="Lindestad O."/>
        </authorList>
    </citation>
    <scope>NUCLEOTIDE SEQUENCE</scope>
</reference>
<dbReference type="AlphaFoldDB" id="A0A8S4S343"/>
<proteinExistence type="predicted"/>
<dbReference type="EMBL" id="CAKXAJ010025764">
    <property type="protein sequence ID" value="CAH2243724.1"/>
    <property type="molecule type" value="Genomic_DNA"/>
</dbReference>
<evidence type="ECO:0000313" key="2">
    <source>
        <dbReference type="Proteomes" id="UP000838756"/>
    </source>
</evidence>
<sequence>MEIGKTIAYKQQNPLKDMQGVLKSSCVHEPDYVIPDPAMGYIMKIKLNLLYSAKSRNLQDLNLWHSGNRGLSALNNELRLTYRRCRSDGRSLPKDLNTGQFITSSSHHHLNQLMSIAGNRSFVPQYTVPGRLPPTTPSDSPDVICPPRWGPTTTLRLPARGRHSSTLRPQRPSVLRAMCPAHCHFSFATH</sequence>
<keyword evidence="2" id="KW-1185">Reference proteome</keyword>
<dbReference type="OrthoDB" id="7481104at2759"/>
<accession>A0A8S4S343</accession>
<protein>
    <submittedName>
        <fullName evidence="1">Jg8783 protein</fullName>
    </submittedName>
</protein>
<organism evidence="1 2">
    <name type="scientific">Pararge aegeria aegeria</name>
    <dbReference type="NCBI Taxonomy" id="348720"/>
    <lineage>
        <taxon>Eukaryota</taxon>
        <taxon>Metazoa</taxon>
        <taxon>Ecdysozoa</taxon>
        <taxon>Arthropoda</taxon>
        <taxon>Hexapoda</taxon>
        <taxon>Insecta</taxon>
        <taxon>Pterygota</taxon>
        <taxon>Neoptera</taxon>
        <taxon>Endopterygota</taxon>
        <taxon>Lepidoptera</taxon>
        <taxon>Glossata</taxon>
        <taxon>Ditrysia</taxon>
        <taxon>Papilionoidea</taxon>
        <taxon>Nymphalidae</taxon>
        <taxon>Satyrinae</taxon>
        <taxon>Satyrini</taxon>
        <taxon>Parargina</taxon>
        <taxon>Pararge</taxon>
    </lineage>
</organism>
<gene>
    <name evidence="1" type="primary">jg8783</name>
    <name evidence="1" type="ORF">PAEG_LOCUS19822</name>
</gene>
<comment type="caution">
    <text evidence="1">The sequence shown here is derived from an EMBL/GenBank/DDBJ whole genome shotgun (WGS) entry which is preliminary data.</text>
</comment>
<evidence type="ECO:0000313" key="1">
    <source>
        <dbReference type="EMBL" id="CAH2243724.1"/>
    </source>
</evidence>
<name>A0A8S4S343_9NEOP</name>